<dbReference type="Pfam" id="PF04542">
    <property type="entry name" value="Sigma70_r2"/>
    <property type="match status" value="1"/>
</dbReference>
<sequence>MFVSFKFILSSYSTKDIYSLRRWGTPIEEATRANVSVNNETDEELLQLVCNQDSRTAYEELYKRFYGNLLRLAYHKTGDLATAEDIVQDILLQVWKRRERIVLKERLAGYLTKAVKYKVLDVIAKKKNKDIYLSNMEDELTGIISNTDYAARESLFKEYISEELNKLPPRMRETFLLSREEGLNHEEIAAQLGISIHTVSTHITKAISILKKKLLVNSFLVIIS</sequence>
<dbReference type="EMBL" id="SNYV01000019">
    <property type="protein sequence ID" value="TDQ73448.1"/>
    <property type="molecule type" value="Genomic_DNA"/>
</dbReference>
<dbReference type="OrthoDB" id="9782991at2"/>
<dbReference type="Pfam" id="PF08281">
    <property type="entry name" value="Sigma70_r4_2"/>
    <property type="match status" value="1"/>
</dbReference>
<dbReference type="NCBIfam" id="TIGR02937">
    <property type="entry name" value="sigma70-ECF"/>
    <property type="match status" value="1"/>
</dbReference>
<dbReference type="InterPro" id="IPR013249">
    <property type="entry name" value="RNA_pol_sigma70_r4_t2"/>
</dbReference>
<dbReference type="InterPro" id="IPR036388">
    <property type="entry name" value="WH-like_DNA-bd_sf"/>
</dbReference>
<comment type="caution">
    <text evidence="7">The sequence shown here is derived from an EMBL/GenBank/DDBJ whole genome shotgun (WGS) entry which is preliminary data.</text>
</comment>
<dbReference type="InterPro" id="IPR013324">
    <property type="entry name" value="RNA_pol_sigma_r3/r4-like"/>
</dbReference>
<evidence type="ECO:0000313" key="8">
    <source>
        <dbReference type="Proteomes" id="UP000295292"/>
    </source>
</evidence>
<dbReference type="Proteomes" id="UP000295292">
    <property type="component" value="Unassembled WGS sequence"/>
</dbReference>
<keyword evidence="4" id="KW-0804">Transcription</keyword>
<dbReference type="SUPFAM" id="SSF88946">
    <property type="entry name" value="Sigma2 domain of RNA polymerase sigma factors"/>
    <property type="match status" value="1"/>
</dbReference>
<evidence type="ECO:0000256" key="2">
    <source>
        <dbReference type="ARBA" id="ARBA00023015"/>
    </source>
</evidence>
<dbReference type="GO" id="GO:0006352">
    <property type="term" value="P:DNA-templated transcription initiation"/>
    <property type="evidence" value="ECO:0007669"/>
    <property type="project" value="InterPro"/>
</dbReference>
<protein>
    <submittedName>
        <fullName evidence="7">RNA polymerase sigma-70 factor (ECF subfamily)</fullName>
    </submittedName>
</protein>
<keyword evidence="3" id="KW-0731">Sigma factor</keyword>
<dbReference type="InterPro" id="IPR014327">
    <property type="entry name" value="RNA_pol_sigma70_bacteroid"/>
</dbReference>
<reference evidence="7 8" key="1">
    <citation type="submission" date="2019-03" db="EMBL/GenBank/DDBJ databases">
        <title>Genomic Encyclopedia of Archaeal and Bacterial Type Strains, Phase II (KMG-II): from individual species to whole genera.</title>
        <authorList>
            <person name="Goeker M."/>
        </authorList>
    </citation>
    <scope>NUCLEOTIDE SEQUENCE [LARGE SCALE GENOMIC DNA]</scope>
    <source>
        <strain evidence="7 8">DSM 28353</strain>
    </source>
</reference>
<dbReference type="CDD" id="cd06171">
    <property type="entry name" value="Sigma70_r4"/>
    <property type="match status" value="1"/>
</dbReference>
<dbReference type="AlphaFoldDB" id="A0A4R6W4D8"/>
<feature type="domain" description="RNA polymerase sigma factor 70 region 4 type 2" evidence="6">
    <location>
        <begin position="158"/>
        <end position="206"/>
    </location>
</feature>
<dbReference type="Gene3D" id="1.10.1740.10">
    <property type="match status" value="1"/>
</dbReference>
<keyword evidence="2" id="KW-0805">Transcription regulation</keyword>
<comment type="similarity">
    <text evidence="1">Belongs to the sigma-70 factor family. ECF subfamily.</text>
</comment>
<accession>A0A4R6W4D8</accession>
<evidence type="ECO:0000313" key="7">
    <source>
        <dbReference type="EMBL" id="TDQ73448.1"/>
    </source>
</evidence>
<dbReference type="InterPro" id="IPR013325">
    <property type="entry name" value="RNA_pol_sigma_r2"/>
</dbReference>
<dbReference type="SUPFAM" id="SSF88659">
    <property type="entry name" value="Sigma3 and sigma4 domains of RNA polymerase sigma factors"/>
    <property type="match status" value="1"/>
</dbReference>
<organism evidence="7 8">
    <name type="scientific">Sphingobacterium yanglingense</name>
    <dbReference type="NCBI Taxonomy" id="1437280"/>
    <lineage>
        <taxon>Bacteria</taxon>
        <taxon>Pseudomonadati</taxon>
        <taxon>Bacteroidota</taxon>
        <taxon>Sphingobacteriia</taxon>
        <taxon>Sphingobacteriales</taxon>
        <taxon>Sphingobacteriaceae</taxon>
        <taxon>Sphingobacterium</taxon>
    </lineage>
</organism>
<dbReference type="GO" id="GO:0016987">
    <property type="term" value="F:sigma factor activity"/>
    <property type="evidence" value="ECO:0007669"/>
    <property type="project" value="UniProtKB-KW"/>
</dbReference>
<keyword evidence="8" id="KW-1185">Reference proteome</keyword>
<evidence type="ECO:0000259" key="6">
    <source>
        <dbReference type="Pfam" id="PF08281"/>
    </source>
</evidence>
<gene>
    <name evidence="7" type="ORF">CLV99_4500</name>
</gene>
<feature type="domain" description="RNA polymerase sigma-70 region 2" evidence="5">
    <location>
        <begin position="61"/>
        <end position="127"/>
    </location>
</feature>
<proteinExistence type="inferred from homology"/>
<dbReference type="InterPro" id="IPR014284">
    <property type="entry name" value="RNA_pol_sigma-70_dom"/>
</dbReference>
<dbReference type="InterPro" id="IPR039425">
    <property type="entry name" value="RNA_pol_sigma-70-like"/>
</dbReference>
<dbReference type="Gene3D" id="1.10.10.10">
    <property type="entry name" value="Winged helix-like DNA-binding domain superfamily/Winged helix DNA-binding domain"/>
    <property type="match status" value="1"/>
</dbReference>
<name>A0A4R6W4D8_9SPHI</name>
<evidence type="ECO:0000256" key="3">
    <source>
        <dbReference type="ARBA" id="ARBA00023082"/>
    </source>
</evidence>
<evidence type="ECO:0000259" key="5">
    <source>
        <dbReference type="Pfam" id="PF04542"/>
    </source>
</evidence>
<dbReference type="GO" id="GO:0003677">
    <property type="term" value="F:DNA binding"/>
    <property type="evidence" value="ECO:0007669"/>
    <property type="project" value="InterPro"/>
</dbReference>
<evidence type="ECO:0000256" key="1">
    <source>
        <dbReference type="ARBA" id="ARBA00010641"/>
    </source>
</evidence>
<dbReference type="PANTHER" id="PTHR43133:SF46">
    <property type="entry name" value="RNA POLYMERASE SIGMA-70 FACTOR ECF SUBFAMILY"/>
    <property type="match status" value="1"/>
</dbReference>
<dbReference type="RefSeq" id="WP_133586625.1">
    <property type="nucleotide sequence ID" value="NZ_SNYV01000019.1"/>
</dbReference>
<evidence type="ECO:0000256" key="4">
    <source>
        <dbReference type="ARBA" id="ARBA00023163"/>
    </source>
</evidence>
<dbReference type="NCBIfam" id="TIGR02985">
    <property type="entry name" value="Sig70_bacteroi1"/>
    <property type="match status" value="1"/>
</dbReference>
<dbReference type="PANTHER" id="PTHR43133">
    <property type="entry name" value="RNA POLYMERASE ECF-TYPE SIGMA FACTO"/>
    <property type="match status" value="1"/>
</dbReference>
<dbReference type="InterPro" id="IPR007627">
    <property type="entry name" value="RNA_pol_sigma70_r2"/>
</dbReference>